<proteinExistence type="predicted"/>
<dbReference type="InterPro" id="IPR045175">
    <property type="entry name" value="M28_fam"/>
</dbReference>
<dbReference type="GO" id="GO:0004177">
    <property type="term" value="F:aminopeptidase activity"/>
    <property type="evidence" value="ECO:0007669"/>
    <property type="project" value="UniProtKB-KW"/>
</dbReference>
<dbReference type="RefSeq" id="WP_198157213.1">
    <property type="nucleotide sequence ID" value="NZ_LZYB01000001.1"/>
</dbReference>
<dbReference type="Proteomes" id="UP000092484">
    <property type="component" value="Unassembled WGS sequence"/>
</dbReference>
<protein>
    <submittedName>
        <fullName evidence="3">Leucine aminopeptidase-related protein</fullName>
    </submittedName>
</protein>
<dbReference type="SUPFAM" id="SSF53187">
    <property type="entry name" value="Zn-dependent exopeptidases"/>
    <property type="match status" value="1"/>
</dbReference>
<keyword evidence="3" id="KW-0378">Hydrolase</keyword>
<dbReference type="Pfam" id="PF04389">
    <property type="entry name" value="Peptidase_M28"/>
    <property type="match status" value="1"/>
</dbReference>
<evidence type="ECO:0000313" key="3">
    <source>
        <dbReference type="EMBL" id="OBV12598.1"/>
    </source>
</evidence>
<dbReference type="PANTHER" id="PTHR12147:SF26">
    <property type="entry name" value="PEPTIDASE M28 DOMAIN-CONTAINING PROTEIN"/>
    <property type="match status" value="1"/>
</dbReference>
<keyword evidence="3" id="KW-0645">Protease</keyword>
<dbReference type="PATRIC" id="fig|1300349.4.peg.723"/>
<comment type="caution">
    <text evidence="3">The sequence shown here is derived from an EMBL/GenBank/DDBJ whole genome shotgun (WGS) entry which is preliminary data.</text>
</comment>
<dbReference type="EMBL" id="LZYB01000001">
    <property type="protein sequence ID" value="OBV12598.1"/>
    <property type="molecule type" value="Genomic_DNA"/>
</dbReference>
<dbReference type="AlphaFoldDB" id="A0A1A7BJ65"/>
<reference evidence="3 4" key="1">
    <citation type="submission" date="2016-06" db="EMBL/GenBank/DDBJ databases">
        <title>Genome sequence of Porphyrobacter dokdonensis DSW-74.</title>
        <authorList>
            <person name="Kim J.F."/>
            <person name="Song J.Y."/>
        </authorList>
    </citation>
    <scope>NUCLEOTIDE SEQUENCE [LARGE SCALE GENOMIC DNA]</scope>
    <source>
        <strain evidence="3 4">DSW-74</strain>
    </source>
</reference>
<feature type="chain" id="PRO_5008355153" evidence="1">
    <location>
        <begin position="21"/>
        <end position="458"/>
    </location>
</feature>
<evidence type="ECO:0000259" key="2">
    <source>
        <dbReference type="Pfam" id="PF04389"/>
    </source>
</evidence>
<evidence type="ECO:0000256" key="1">
    <source>
        <dbReference type="SAM" id="SignalP"/>
    </source>
</evidence>
<dbReference type="GO" id="GO:0008235">
    <property type="term" value="F:metalloexopeptidase activity"/>
    <property type="evidence" value="ECO:0007669"/>
    <property type="project" value="InterPro"/>
</dbReference>
<keyword evidence="3" id="KW-0031">Aminopeptidase</keyword>
<dbReference type="Gene3D" id="3.40.630.10">
    <property type="entry name" value="Zn peptidases"/>
    <property type="match status" value="1"/>
</dbReference>
<keyword evidence="1" id="KW-0732">Signal</keyword>
<dbReference type="GO" id="GO:0006508">
    <property type="term" value="P:proteolysis"/>
    <property type="evidence" value="ECO:0007669"/>
    <property type="project" value="InterPro"/>
</dbReference>
<feature type="domain" description="Peptidase M28" evidence="2">
    <location>
        <begin position="103"/>
        <end position="311"/>
    </location>
</feature>
<name>A0A1A7BJ65_9SPHN</name>
<keyword evidence="4" id="KW-1185">Reference proteome</keyword>
<feature type="signal peptide" evidence="1">
    <location>
        <begin position="1"/>
        <end position="20"/>
    </location>
</feature>
<dbReference type="PANTHER" id="PTHR12147">
    <property type="entry name" value="METALLOPEPTIDASE M28 FAMILY MEMBER"/>
    <property type="match status" value="1"/>
</dbReference>
<organism evidence="3 4">
    <name type="scientific">Erythrobacter dokdonensis DSW-74</name>
    <dbReference type="NCBI Taxonomy" id="1300349"/>
    <lineage>
        <taxon>Bacteria</taxon>
        <taxon>Pseudomonadati</taxon>
        <taxon>Pseudomonadota</taxon>
        <taxon>Alphaproteobacteria</taxon>
        <taxon>Sphingomonadales</taxon>
        <taxon>Erythrobacteraceae</taxon>
        <taxon>Erythrobacter/Porphyrobacter group</taxon>
        <taxon>Erythrobacter</taxon>
    </lineage>
</organism>
<gene>
    <name evidence="3" type="ORF">I603_0729</name>
</gene>
<evidence type="ECO:0000313" key="4">
    <source>
        <dbReference type="Proteomes" id="UP000092484"/>
    </source>
</evidence>
<accession>A0A1A7BJ65</accession>
<dbReference type="STRING" id="1300349.I603_0729"/>
<sequence>MIKRLTLIAAIIAAPLAAQTHPADKVSEQRLKGDVEKLVSFGTRHTLSSQDDPKRGIGAAVNWALDEFRRIGADCGNCLEVLPVGEVIQPDARRIPTATLVRNAVAIQRGSERPNEVVIVQGHIDSRVSDPLDFTSDAPGANDDGSGSALVLEAARALSGTKYPGTIIYALLSGEEQGLFGGRILADWAERQGFTVKAVLNNDIVGNSCGKDGYCEPKVVRVFSEGPRADLTDRLRAAQTRFGGENDTPSRNLSRWVADLSAKHPDEMQVRQIWRTDRMGRGGDQVPFLQKGYPAIRFSVGVEDYDHQHQDIRTEDGVFYGDTIEEMDFAYLAGVTKLNVRALDALARAPMPPALTANAAVRVDTGLKWRSVPGGDSYLIVARRTDETAWRSAERGDTEAVFDPIPLFNPSPEGVDFDLAAPLRGDDWMFGVQACDGEFCSPVSSAVPGGAFEPVAKD</sequence>
<dbReference type="InterPro" id="IPR007484">
    <property type="entry name" value="Peptidase_M28"/>
</dbReference>